<feature type="transmembrane region" description="Helical" evidence="6">
    <location>
        <begin position="425"/>
        <end position="446"/>
    </location>
</feature>
<feature type="transmembrane region" description="Helical" evidence="6">
    <location>
        <begin position="400"/>
        <end position="419"/>
    </location>
</feature>
<evidence type="ECO:0000256" key="5">
    <source>
        <dbReference type="ARBA" id="ARBA00023136"/>
    </source>
</evidence>
<feature type="transmembrane region" description="Helical" evidence="6">
    <location>
        <begin position="294"/>
        <end position="313"/>
    </location>
</feature>
<dbReference type="RefSeq" id="WP_056951864.1">
    <property type="nucleotide sequence ID" value="NZ_AZDJ01000030.1"/>
</dbReference>
<dbReference type="EMBL" id="AZDJ01000030">
    <property type="protein sequence ID" value="KRK71142.1"/>
    <property type="molecule type" value="Genomic_DNA"/>
</dbReference>
<dbReference type="Pfam" id="PF07690">
    <property type="entry name" value="MFS_1"/>
    <property type="match status" value="1"/>
</dbReference>
<feature type="transmembrane region" description="Helical" evidence="6">
    <location>
        <begin position="353"/>
        <end position="379"/>
    </location>
</feature>
<dbReference type="PANTHER" id="PTHR42718:SF9">
    <property type="entry name" value="MAJOR FACILITATOR SUPERFAMILY MULTIDRUG TRANSPORTER MFSC"/>
    <property type="match status" value="1"/>
</dbReference>
<dbReference type="Proteomes" id="UP000051804">
    <property type="component" value="Unassembled WGS sequence"/>
</dbReference>
<dbReference type="PROSITE" id="PS50850">
    <property type="entry name" value="MFS"/>
    <property type="match status" value="1"/>
</dbReference>
<keyword evidence="4 6" id="KW-1133">Transmembrane helix</keyword>
<evidence type="ECO:0000256" key="1">
    <source>
        <dbReference type="ARBA" id="ARBA00004651"/>
    </source>
</evidence>
<dbReference type="InterPro" id="IPR011701">
    <property type="entry name" value="MFS"/>
</dbReference>
<dbReference type="PATRIC" id="fig|1291734.4.peg.339"/>
<sequence>MSAAVTINRRAFTATLLTGTFSMSISQSALSTAYPAFMRDFNLPASTVAWLTTGFMLVMSLMIPVSPWLLANVGFKRLFQGVVATFAVGTALCIWAPSFTLLMIGRLLEAVAVGVIFPSYQTVLLTITDAAHRGATMGIAGLVMGSALAVGPIISGVLLTWFSWRALFTLFILVALGVLIASGRTITDVMTLAPSRFDWPSAVLVASFPALLYVLSAATNGGLTPPLIGLLVVAVLAGGWFVWRQLHATKPLLQLRVFATGVFTQSVLLTGISYIGLIVTTIVMPLYFQTVLHVSPLVSGLSLVPAAVGLSLLNPRAGRLLDRLGARPVATIGMSLIVIGFLLLGLLVGHLPLWLAIIGAMITEAGNAFVMMPAVTAGANALPHELIPDGTAVTTTVRQLLGSTGVAVATLILSQVQAATGSALAGFRATFLAFAAVGVVGWLLAIRLPQASAPANAPR</sequence>
<keyword evidence="9" id="KW-1185">Reference proteome</keyword>
<dbReference type="SUPFAM" id="SSF103473">
    <property type="entry name" value="MFS general substrate transporter"/>
    <property type="match status" value="1"/>
</dbReference>
<feature type="domain" description="Major facilitator superfamily (MFS) profile" evidence="7">
    <location>
        <begin position="12"/>
        <end position="453"/>
    </location>
</feature>
<evidence type="ECO:0000256" key="3">
    <source>
        <dbReference type="ARBA" id="ARBA00022692"/>
    </source>
</evidence>
<dbReference type="OrthoDB" id="9816041at2"/>
<feature type="transmembrane region" description="Helical" evidence="6">
    <location>
        <begin position="199"/>
        <end position="218"/>
    </location>
</feature>
<feature type="transmembrane region" description="Helical" evidence="6">
    <location>
        <begin position="49"/>
        <end position="70"/>
    </location>
</feature>
<protein>
    <submittedName>
        <fullName evidence="8">Transporter major facilitator superfamily MFS 1</fullName>
    </submittedName>
</protein>
<evidence type="ECO:0000256" key="6">
    <source>
        <dbReference type="SAM" id="Phobius"/>
    </source>
</evidence>
<organism evidence="8 9">
    <name type="scientific">Lacticaseibacillus nasuensis JCM 17158</name>
    <dbReference type="NCBI Taxonomy" id="1291734"/>
    <lineage>
        <taxon>Bacteria</taxon>
        <taxon>Bacillati</taxon>
        <taxon>Bacillota</taxon>
        <taxon>Bacilli</taxon>
        <taxon>Lactobacillales</taxon>
        <taxon>Lactobacillaceae</taxon>
        <taxon>Lacticaseibacillus</taxon>
    </lineage>
</organism>
<comment type="caution">
    <text evidence="8">The sequence shown here is derived from an EMBL/GenBank/DDBJ whole genome shotgun (WGS) entry which is preliminary data.</text>
</comment>
<name>A0A0R1JIJ7_9LACO</name>
<dbReference type="InterPro" id="IPR020846">
    <property type="entry name" value="MFS_dom"/>
</dbReference>
<feature type="transmembrane region" description="Helical" evidence="6">
    <location>
        <begin position="82"/>
        <end position="104"/>
    </location>
</feature>
<dbReference type="AlphaFoldDB" id="A0A0R1JIJ7"/>
<dbReference type="InterPro" id="IPR036259">
    <property type="entry name" value="MFS_trans_sf"/>
</dbReference>
<evidence type="ECO:0000256" key="4">
    <source>
        <dbReference type="ARBA" id="ARBA00022989"/>
    </source>
</evidence>
<dbReference type="Gene3D" id="1.20.1250.20">
    <property type="entry name" value="MFS general substrate transporter like domains"/>
    <property type="match status" value="1"/>
</dbReference>
<comment type="subcellular location">
    <subcellularLocation>
        <location evidence="1">Cell membrane</location>
        <topology evidence="1">Multi-pass membrane protein</topology>
    </subcellularLocation>
</comment>
<keyword evidence="5 6" id="KW-0472">Membrane</keyword>
<dbReference type="PANTHER" id="PTHR42718">
    <property type="entry name" value="MAJOR FACILITATOR SUPERFAMILY MULTIDRUG TRANSPORTER MFSC"/>
    <property type="match status" value="1"/>
</dbReference>
<feature type="transmembrane region" description="Helical" evidence="6">
    <location>
        <begin position="224"/>
        <end position="243"/>
    </location>
</feature>
<feature type="transmembrane region" description="Helical" evidence="6">
    <location>
        <begin position="168"/>
        <end position="187"/>
    </location>
</feature>
<proteinExistence type="predicted"/>
<dbReference type="GO" id="GO:0005886">
    <property type="term" value="C:plasma membrane"/>
    <property type="evidence" value="ECO:0007669"/>
    <property type="project" value="UniProtKB-SubCell"/>
</dbReference>
<feature type="transmembrane region" description="Helical" evidence="6">
    <location>
        <begin position="325"/>
        <end position="347"/>
    </location>
</feature>
<feature type="transmembrane region" description="Helical" evidence="6">
    <location>
        <begin position="110"/>
        <end position="127"/>
    </location>
</feature>
<evidence type="ECO:0000256" key="2">
    <source>
        <dbReference type="ARBA" id="ARBA00022448"/>
    </source>
</evidence>
<accession>A0A0R1JIJ7</accession>
<evidence type="ECO:0000259" key="7">
    <source>
        <dbReference type="PROSITE" id="PS50850"/>
    </source>
</evidence>
<dbReference type="Gene3D" id="1.20.1720.10">
    <property type="entry name" value="Multidrug resistance protein D"/>
    <property type="match status" value="1"/>
</dbReference>
<evidence type="ECO:0000313" key="9">
    <source>
        <dbReference type="Proteomes" id="UP000051804"/>
    </source>
</evidence>
<feature type="transmembrane region" description="Helical" evidence="6">
    <location>
        <begin position="139"/>
        <end position="162"/>
    </location>
</feature>
<reference evidence="8 9" key="1">
    <citation type="journal article" date="2015" name="Genome Announc.">
        <title>Expanding the biotechnology potential of lactobacilli through comparative genomics of 213 strains and associated genera.</title>
        <authorList>
            <person name="Sun Z."/>
            <person name="Harris H.M."/>
            <person name="McCann A."/>
            <person name="Guo C."/>
            <person name="Argimon S."/>
            <person name="Zhang W."/>
            <person name="Yang X."/>
            <person name="Jeffery I.B."/>
            <person name="Cooney J.C."/>
            <person name="Kagawa T.F."/>
            <person name="Liu W."/>
            <person name="Song Y."/>
            <person name="Salvetti E."/>
            <person name="Wrobel A."/>
            <person name="Rasinkangas P."/>
            <person name="Parkhill J."/>
            <person name="Rea M.C."/>
            <person name="O'Sullivan O."/>
            <person name="Ritari J."/>
            <person name="Douillard F.P."/>
            <person name="Paul Ross R."/>
            <person name="Yang R."/>
            <person name="Briner A.E."/>
            <person name="Felis G.E."/>
            <person name="de Vos W.M."/>
            <person name="Barrangou R."/>
            <person name="Klaenhammer T.R."/>
            <person name="Caufield P.W."/>
            <person name="Cui Y."/>
            <person name="Zhang H."/>
            <person name="O'Toole P.W."/>
        </authorList>
    </citation>
    <scope>NUCLEOTIDE SEQUENCE [LARGE SCALE GENOMIC DNA]</scope>
    <source>
        <strain evidence="8 9">JCM 17158</strain>
    </source>
</reference>
<keyword evidence="3 6" id="KW-0812">Transmembrane</keyword>
<gene>
    <name evidence="8" type="ORF">FD02_GL000329</name>
</gene>
<keyword evidence="2" id="KW-0813">Transport</keyword>
<dbReference type="GO" id="GO:0022857">
    <property type="term" value="F:transmembrane transporter activity"/>
    <property type="evidence" value="ECO:0007669"/>
    <property type="project" value="InterPro"/>
</dbReference>
<feature type="transmembrane region" description="Helical" evidence="6">
    <location>
        <begin position="255"/>
        <end position="288"/>
    </location>
</feature>
<evidence type="ECO:0000313" key="8">
    <source>
        <dbReference type="EMBL" id="KRK71142.1"/>
    </source>
</evidence>